<accession>A0AAV1BVI1</accession>
<feature type="compositionally biased region" description="Basic and acidic residues" evidence="1">
    <location>
        <begin position="159"/>
        <end position="176"/>
    </location>
</feature>
<feature type="compositionally biased region" description="Basic and acidic residues" evidence="1">
    <location>
        <begin position="228"/>
        <end position="238"/>
    </location>
</feature>
<feature type="region of interest" description="Disordered" evidence="1">
    <location>
        <begin position="1"/>
        <end position="20"/>
    </location>
</feature>
<keyword evidence="3" id="KW-1185">Reference proteome</keyword>
<dbReference type="PANTHER" id="PTHR36380">
    <property type="entry name" value="BNAA03G58330D PROTEIN"/>
    <property type="match status" value="1"/>
</dbReference>
<evidence type="ECO:0000313" key="2">
    <source>
        <dbReference type="EMBL" id="CAI9087326.1"/>
    </source>
</evidence>
<gene>
    <name evidence="2" type="ORF">OLC1_LOCUS184</name>
</gene>
<feature type="compositionally biased region" description="Polar residues" evidence="1">
    <location>
        <begin position="177"/>
        <end position="186"/>
    </location>
</feature>
<feature type="compositionally biased region" description="Polar residues" evidence="1">
    <location>
        <begin position="523"/>
        <end position="536"/>
    </location>
</feature>
<reference evidence="2" key="1">
    <citation type="submission" date="2023-03" db="EMBL/GenBank/DDBJ databases">
        <authorList>
            <person name="Julca I."/>
        </authorList>
    </citation>
    <scope>NUCLEOTIDE SEQUENCE</scope>
</reference>
<feature type="region of interest" description="Disordered" evidence="1">
    <location>
        <begin position="143"/>
        <end position="259"/>
    </location>
</feature>
<feature type="region of interest" description="Disordered" evidence="1">
    <location>
        <begin position="90"/>
        <end position="114"/>
    </location>
</feature>
<evidence type="ECO:0000313" key="3">
    <source>
        <dbReference type="Proteomes" id="UP001161247"/>
    </source>
</evidence>
<protein>
    <submittedName>
        <fullName evidence="2">OLC1v1021375C2</fullName>
    </submittedName>
</protein>
<evidence type="ECO:0000256" key="1">
    <source>
        <dbReference type="SAM" id="MobiDB-lite"/>
    </source>
</evidence>
<feature type="region of interest" description="Disordered" evidence="1">
    <location>
        <begin position="523"/>
        <end position="546"/>
    </location>
</feature>
<organism evidence="2 3">
    <name type="scientific">Oldenlandia corymbosa var. corymbosa</name>
    <dbReference type="NCBI Taxonomy" id="529605"/>
    <lineage>
        <taxon>Eukaryota</taxon>
        <taxon>Viridiplantae</taxon>
        <taxon>Streptophyta</taxon>
        <taxon>Embryophyta</taxon>
        <taxon>Tracheophyta</taxon>
        <taxon>Spermatophyta</taxon>
        <taxon>Magnoliopsida</taxon>
        <taxon>eudicotyledons</taxon>
        <taxon>Gunneridae</taxon>
        <taxon>Pentapetalae</taxon>
        <taxon>asterids</taxon>
        <taxon>lamiids</taxon>
        <taxon>Gentianales</taxon>
        <taxon>Rubiaceae</taxon>
        <taxon>Rubioideae</taxon>
        <taxon>Spermacoceae</taxon>
        <taxon>Hedyotis-Oldenlandia complex</taxon>
        <taxon>Oldenlandia</taxon>
    </lineage>
</organism>
<dbReference type="AlphaFoldDB" id="A0AAV1BVI1"/>
<dbReference type="EMBL" id="OX459118">
    <property type="protein sequence ID" value="CAI9087326.1"/>
    <property type="molecule type" value="Genomic_DNA"/>
</dbReference>
<dbReference type="Proteomes" id="UP001161247">
    <property type="component" value="Chromosome 1"/>
</dbReference>
<feature type="compositionally biased region" description="Basic and acidic residues" evidence="1">
    <location>
        <begin position="92"/>
        <end position="114"/>
    </location>
</feature>
<name>A0AAV1BVI1_OLDCO</name>
<dbReference type="PANTHER" id="PTHR36380:SF1">
    <property type="entry name" value="OS01G0755100 PROTEIN"/>
    <property type="match status" value="1"/>
</dbReference>
<sequence length="843" mass="91711">MAESQKETSSGQPKKKNSLLDLDFGNDDFLSSWKTVSVAGDGTDLDFGSISKGKKNAFNFDKMDMDFNLDDDLGKIPSFNLDIPGIDISSPVKKDGKSKERSKESTSGSTREKADGFDFTFDFNDLDDFNFKAISKKEGAIAKEGEAKEDSSNQLFAQKPRDCLGENVDTHLHESSNLEVSGTVISSDVDMQGGAGGSPELSNPNSLYNPVENDESHLDSEVATNEGPSDKAMTDKTGSDNSQELDYQLEKSMSPESLPQEVPVANESIADKSVHSVLRNEFSRDTVPALLEEVSMGDTKACTLESAKTLMADSSSNSEIPAWSGSVHTTAITEEKETGSQGHTENDALVDIKEGEEPVQSGIKDREILSDNGSPKLVPQKQGNVKNQDLLEHSSTLNRTATNFLMPNKEREAVTRSKYFNQPDKTESRILNASNRTTGSSINANVTGIIQKSPPDGSKKGNAVEFKRDNKVDGVCSLSSASVIVKEHSQTQSLRSGSEYKKSSSHINTLGLTGMKINSGSKNCANPSSLAMTSETSENRKTSVGAGDKVSSVKAIKHIPTLSSLTTLRTSGVNLGSLKSQPHNDTMLSRYVQQHMNVAGSTPSRTVEVAEPKKQTPPAPSLKRKMNEACSSDLVLKPLKRFTGSPITRVSAENSGKMVDSKACDKENIPDKMGKNACENQNNSNLASPNQVFMNELEVSSSLDYDSNIEMADACSKGLEDICNLLSKKHEEAKELLVRAVVNNNRLLMLNHPIYEEKISFTHQSLFLTDLQADTYTNTLYLFMGNQGIKAWESYLPIKSSYSTHLIPGSRCATAKALEFGGMLLTFCSHDMVLRLKKICQKP</sequence>
<feature type="region of interest" description="Disordered" evidence="1">
    <location>
        <begin position="602"/>
        <end position="626"/>
    </location>
</feature>
<proteinExistence type="predicted"/>
<dbReference type="InterPro" id="IPR038777">
    <property type="entry name" value="At4g18490-like"/>
</dbReference>